<organism evidence="1 2">
    <name type="scientific">Aspergillus flavus (strain ATCC 200026 / FGSC A1120 / IAM 13836 / NRRL 3357 / JCM 12722 / SRRC 167)</name>
    <dbReference type="NCBI Taxonomy" id="332952"/>
    <lineage>
        <taxon>Eukaryota</taxon>
        <taxon>Fungi</taxon>
        <taxon>Dikarya</taxon>
        <taxon>Ascomycota</taxon>
        <taxon>Pezizomycotina</taxon>
        <taxon>Eurotiomycetes</taxon>
        <taxon>Eurotiomycetidae</taxon>
        <taxon>Eurotiales</taxon>
        <taxon>Aspergillaceae</taxon>
        <taxon>Aspergillus</taxon>
        <taxon>Aspergillus subgen. Circumdati</taxon>
    </lineage>
</organism>
<proteinExistence type="predicted"/>
<dbReference type="AlphaFoldDB" id="A0A7U2QZB7"/>
<gene>
    <name evidence="1" type="ORF">F9C07_4012</name>
</gene>
<sequence length="56" mass="6264">MEEGMTADRQVCRSCPTTKYNPSPRLKLGCLIEFNLEVNKSVAGDPVTAETVFLFR</sequence>
<reference evidence="2" key="1">
    <citation type="journal article" date="2021" name="G3 (Bethesda)">
        <title>Chromosome assembled and annotated genome sequence of Aspergillus flavus NRRL 3357.</title>
        <authorList>
            <person name="Skerker J.M."/>
            <person name="Pianalto K.M."/>
            <person name="Mondo S.J."/>
            <person name="Yang K."/>
            <person name="Arkin A.P."/>
            <person name="Keller N.P."/>
            <person name="Grigoriev I.V."/>
            <person name="Louise Glass N.L."/>
        </authorList>
    </citation>
    <scope>NUCLEOTIDE SEQUENCE [LARGE SCALE GENOMIC DNA]</scope>
    <source>
        <strain evidence="2">ATCC 200026 / FGSC A1120 / IAM 13836 / NRRL 3357 / JCM 12722 / SRRC 167</strain>
    </source>
</reference>
<keyword evidence="2" id="KW-1185">Reference proteome</keyword>
<dbReference type="Proteomes" id="UP000596276">
    <property type="component" value="Chromosome 4"/>
</dbReference>
<name>A0A7U2QZB7_ASPFN</name>
<accession>A0A7U2QZB7</accession>
<dbReference type="EMBL" id="CP044618">
    <property type="protein sequence ID" value="QRD90224.1"/>
    <property type="molecule type" value="Genomic_DNA"/>
</dbReference>
<protein>
    <submittedName>
        <fullName evidence="1">Uncharacterized protein</fullName>
    </submittedName>
</protein>
<dbReference type="VEuPathDB" id="FungiDB:F9C07_4012"/>
<evidence type="ECO:0000313" key="2">
    <source>
        <dbReference type="Proteomes" id="UP000596276"/>
    </source>
</evidence>
<evidence type="ECO:0000313" key="1">
    <source>
        <dbReference type="EMBL" id="QRD90224.1"/>
    </source>
</evidence>